<name>A0A1V6U1F6_9EURO</name>
<dbReference type="EMBL" id="MLKD01000001">
    <property type="protein sequence ID" value="OQE31673.1"/>
    <property type="molecule type" value="Genomic_DNA"/>
</dbReference>
<evidence type="ECO:0000313" key="3">
    <source>
        <dbReference type="Proteomes" id="UP000191285"/>
    </source>
</evidence>
<dbReference type="Gene3D" id="3.30.40.10">
    <property type="entry name" value="Zinc/RING finger domain, C3HC4 (zinc finger)"/>
    <property type="match status" value="1"/>
</dbReference>
<dbReference type="STRING" id="303698.A0A1V6U1F6"/>
<protein>
    <submittedName>
        <fullName evidence="2">Uncharacterized protein</fullName>
    </submittedName>
</protein>
<feature type="compositionally biased region" description="Basic residues" evidence="1">
    <location>
        <begin position="24"/>
        <end position="33"/>
    </location>
</feature>
<evidence type="ECO:0000256" key="1">
    <source>
        <dbReference type="SAM" id="MobiDB-lite"/>
    </source>
</evidence>
<proteinExistence type="predicted"/>
<dbReference type="Proteomes" id="UP000191285">
    <property type="component" value="Unassembled WGS sequence"/>
</dbReference>
<accession>A0A1V6U1F6</accession>
<feature type="compositionally biased region" description="Low complexity" evidence="1">
    <location>
        <begin position="46"/>
        <end position="58"/>
    </location>
</feature>
<dbReference type="InterPro" id="IPR011011">
    <property type="entry name" value="Znf_FYVE_PHD"/>
</dbReference>
<dbReference type="InterPro" id="IPR013083">
    <property type="entry name" value="Znf_RING/FYVE/PHD"/>
</dbReference>
<evidence type="ECO:0000313" key="2">
    <source>
        <dbReference type="EMBL" id="OQE31673.1"/>
    </source>
</evidence>
<organism evidence="2 3">
    <name type="scientific">Penicillium steckii</name>
    <dbReference type="NCBI Taxonomy" id="303698"/>
    <lineage>
        <taxon>Eukaryota</taxon>
        <taxon>Fungi</taxon>
        <taxon>Dikarya</taxon>
        <taxon>Ascomycota</taxon>
        <taxon>Pezizomycotina</taxon>
        <taxon>Eurotiomycetes</taxon>
        <taxon>Eurotiomycetidae</taxon>
        <taxon>Eurotiales</taxon>
        <taxon>Aspergillaceae</taxon>
        <taxon>Penicillium</taxon>
    </lineage>
</organism>
<reference evidence="3" key="1">
    <citation type="journal article" date="2017" name="Nat. Microbiol.">
        <title>Global analysis of biosynthetic gene clusters reveals vast potential of secondary metabolite production in Penicillium species.</title>
        <authorList>
            <person name="Nielsen J.C."/>
            <person name="Grijseels S."/>
            <person name="Prigent S."/>
            <person name="Ji B."/>
            <person name="Dainat J."/>
            <person name="Nielsen K.F."/>
            <person name="Frisvad J.C."/>
            <person name="Workman M."/>
            <person name="Nielsen J."/>
        </authorList>
    </citation>
    <scope>NUCLEOTIDE SEQUENCE [LARGE SCALE GENOMIC DNA]</scope>
    <source>
        <strain evidence="3">IBT 24891</strain>
    </source>
</reference>
<gene>
    <name evidence="2" type="ORF">PENSTE_c001G09510</name>
</gene>
<feature type="region of interest" description="Disordered" evidence="1">
    <location>
        <begin position="24"/>
        <end position="69"/>
    </location>
</feature>
<dbReference type="SUPFAM" id="SSF57903">
    <property type="entry name" value="FYVE/PHD zinc finger"/>
    <property type="match status" value="1"/>
</dbReference>
<dbReference type="OrthoDB" id="5370011at2759"/>
<comment type="caution">
    <text evidence="2">The sequence shown here is derived from an EMBL/GenBank/DDBJ whole genome shotgun (WGS) entry which is preliminary data.</text>
</comment>
<dbReference type="AlphaFoldDB" id="A0A1V6U1F6"/>
<keyword evidence="3" id="KW-1185">Reference proteome</keyword>
<sequence length="346" mass="38730">MAPQDPSRPDDKPEGLSKYIKRMKTVLRPRSGSKRQSVAAQPDVGQSSQSAAPATTPARNIESTTAAPEQPAMLTDYSVMQQEKARALFAKYGLTLEPGEWKAPAGDLQLNRVTKPIRMRVRRTCHRCETTFGPEKVCVNCQHPRCKKCPRFPPAKEKEKGERELVSKTKIGEIRSRQRGALPLAPHFKYTGNPAAPLTISSRSGGQDLVRKDVVQRVRRTCHVCKTDFVKGSKECLSCKHIRCKKCPREPPKLHKYPDGYPGDVDPPKLIPDRTFKKPRRRVHYICHVCETQYNDGADICSQCGQTKCEATIRIPPKKIKREVDPAVLASVEAKLQAMALRDTTA</sequence>